<feature type="compositionally biased region" description="Basic and acidic residues" evidence="2">
    <location>
        <begin position="630"/>
        <end position="657"/>
    </location>
</feature>
<comment type="similarity">
    <text evidence="1">Belongs to the copine family.</text>
</comment>
<dbReference type="InterPro" id="IPR045052">
    <property type="entry name" value="Copine"/>
</dbReference>
<dbReference type="SUPFAM" id="SSF53300">
    <property type="entry name" value="vWA-like"/>
    <property type="match status" value="1"/>
</dbReference>
<feature type="compositionally biased region" description="Basic and acidic residues" evidence="2">
    <location>
        <begin position="591"/>
        <end position="619"/>
    </location>
</feature>
<keyword evidence="4" id="KW-1185">Reference proteome</keyword>
<name>A0A914UWZ8_9BILA</name>
<dbReference type="GO" id="GO:0005886">
    <property type="term" value="C:plasma membrane"/>
    <property type="evidence" value="ECO:0007669"/>
    <property type="project" value="TreeGrafter"/>
</dbReference>
<dbReference type="Pfam" id="PF00168">
    <property type="entry name" value="C2"/>
    <property type="match status" value="2"/>
</dbReference>
<dbReference type="GO" id="GO:0005544">
    <property type="term" value="F:calcium-dependent phospholipid binding"/>
    <property type="evidence" value="ECO:0007669"/>
    <property type="project" value="InterPro"/>
</dbReference>
<dbReference type="PANTHER" id="PTHR10857:SF106">
    <property type="entry name" value="C2 DOMAIN-CONTAINING PROTEIN"/>
    <property type="match status" value="1"/>
</dbReference>
<dbReference type="InterPro" id="IPR036465">
    <property type="entry name" value="vWFA_dom_sf"/>
</dbReference>
<dbReference type="CDD" id="cd04048">
    <property type="entry name" value="C2A_Copine"/>
    <property type="match status" value="1"/>
</dbReference>
<evidence type="ECO:0000256" key="1">
    <source>
        <dbReference type="ARBA" id="ARBA00009048"/>
    </source>
</evidence>
<evidence type="ECO:0000313" key="4">
    <source>
        <dbReference type="Proteomes" id="UP000887566"/>
    </source>
</evidence>
<dbReference type="InterPro" id="IPR000008">
    <property type="entry name" value="C2_dom"/>
</dbReference>
<evidence type="ECO:0000259" key="3">
    <source>
        <dbReference type="PROSITE" id="PS50004"/>
    </source>
</evidence>
<accession>A0A914UWZ8</accession>
<dbReference type="FunFam" id="2.60.40.150:FF:000099">
    <property type="entry name" value="Copine 3"/>
    <property type="match status" value="1"/>
</dbReference>
<feature type="domain" description="C2" evidence="3">
    <location>
        <begin position="174"/>
        <end position="296"/>
    </location>
</feature>
<dbReference type="SUPFAM" id="SSF49562">
    <property type="entry name" value="C2 domain (Calcium/lipid-binding domain, CaLB)"/>
    <property type="match status" value="2"/>
</dbReference>
<feature type="region of interest" description="Disordered" evidence="2">
    <location>
        <begin position="775"/>
        <end position="801"/>
    </location>
</feature>
<proteinExistence type="inferred from homology"/>
<dbReference type="CDD" id="cd04047">
    <property type="entry name" value="C2B_Copine"/>
    <property type="match status" value="1"/>
</dbReference>
<sequence length="801" mass="92596">MNYPIVAPLVHRGGEAIANFVSDPAPPKADFGVGRSKEAFLTEQLKDDPQNVVELSVKCKNLPDRDVTSRSDPICVVHISEYEQGPWTFVGRSERVVNSLNPEFLTKFQVNYFFEKTQYLKFELYDVDNDYAKYSYHDFLGSAIITLGEIVGAFGSTVHKKLTFREKDNFLFKNNGSIIVSSYDVVDKKQPVLLQFRAQNLDRKDFLGKSDPFFHFYRINDDNSSTLLHRSEVIQSELNPTWKPFKVQLRQIADNKYRQMEVVCFDHDQDGRHDTIGSFKTTYEYLKRGPGPHNLYEVKNSKKEGKRAYRNSGCFELIKFAHIPVRTFLDYIRGGTQIHFTVAVDYSQPPKLRDNPHNLLTGCENDFQSALRAVGQIIQEYDSDKLFPALGYGARIPPNFHEAHDFFLNFQNDPKCEGVPGLLDAYKKAVGIVRPASSACFSHVIFHVAKFAEATMDGDHYHVLLMLTSGAISDMRQTISAIVNASKLPMSIIIVGVGRNDFSAMERLDADRKRLAVEDKKAERDIVQFVAYEEFKYSGNVNCNSELAKEVLKEVPRQLTSWMFRNNISPKPPVQVDGEQLRVTAAEPAVEEVRERRQVEQDYEQPRKTSTARRGDRSSVYRPSSEEDEYGRKEQRYNSAHQREDDNSSYSHREPKRTAAHPRHRHHSHHVEDSSGRRRHESSSARRSNDRYDEYHYGRRYDEEQRALRPSSSREHQQQQSQHRARSLPRPIAPPIDFDYDDEGLRFGGPPKWRYSDNNYRPVVDGSRFDRYEQSYSARHQDRSYQPLRHLPNHPSAGYYY</sequence>
<feature type="compositionally biased region" description="Basic residues" evidence="2">
    <location>
        <begin position="658"/>
        <end position="669"/>
    </location>
</feature>
<dbReference type="AlphaFoldDB" id="A0A914UWZ8"/>
<dbReference type="PANTHER" id="PTHR10857">
    <property type="entry name" value="COPINE"/>
    <property type="match status" value="1"/>
</dbReference>
<dbReference type="Proteomes" id="UP000887566">
    <property type="component" value="Unplaced"/>
</dbReference>
<feature type="domain" description="C2" evidence="3">
    <location>
        <begin position="32"/>
        <end position="162"/>
    </location>
</feature>
<organism evidence="4 5">
    <name type="scientific">Plectus sambesii</name>
    <dbReference type="NCBI Taxonomy" id="2011161"/>
    <lineage>
        <taxon>Eukaryota</taxon>
        <taxon>Metazoa</taxon>
        <taxon>Ecdysozoa</taxon>
        <taxon>Nematoda</taxon>
        <taxon>Chromadorea</taxon>
        <taxon>Plectida</taxon>
        <taxon>Plectina</taxon>
        <taxon>Plectoidea</taxon>
        <taxon>Plectidae</taxon>
        <taxon>Plectus</taxon>
    </lineage>
</organism>
<dbReference type="Pfam" id="PF07002">
    <property type="entry name" value="Copine"/>
    <property type="match status" value="1"/>
</dbReference>
<dbReference type="InterPro" id="IPR037768">
    <property type="entry name" value="C2B_Copine"/>
</dbReference>
<dbReference type="GO" id="GO:0071277">
    <property type="term" value="P:cellular response to calcium ion"/>
    <property type="evidence" value="ECO:0007669"/>
    <property type="project" value="TreeGrafter"/>
</dbReference>
<dbReference type="Gene3D" id="2.60.40.150">
    <property type="entry name" value="C2 domain"/>
    <property type="match status" value="2"/>
</dbReference>
<protein>
    <submittedName>
        <fullName evidence="5">C2 domain-containing protein</fullName>
    </submittedName>
</protein>
<reference evidence="5" key="1">
    <citation type="submission" date="2022-11" db="UniProtKB">
        <authorList>
            <consortium name="WormBaseParasite"/>
        </authorList>
    </citation>
    <scope>IDENTIFICATION</scope>
</reference>
<evidence type="ECO:0000256" key="2">
    <source>
        <dbReference type="SAM" id="MobiDB-lite"/>
    </source>
</evidence>
<evidence type="ECO:0000313" key="5">
    <source>
        <dbReference type="WBParaSite" id="PSAMB.scaffold1328size32897.g12493.t1"/>
    </source>
</evidence>
<dbReference type="InterPro" id="IPR010734">
    <property type="entry name" value="Copine_C"/>
</dbReference>
<feature type="region of interest" description="Disordered" evidence="2">
    <location>
        <begin position="586"/>
        <end position="739"/>
    </location>
</feature>
<feature type="compositionally biased region" description="Basic and acidic residues" evidence="2">
    <location>
        <begin position="670"/>
        <end position="717"/>
    </location>
</feature>
<dbReference type="PROSITE" id="PS50004">
    <property type="entry name" value="C2"/>
    <property type="match status" value="2"/>
</dbReference>
<dbReference type="InterPro" id="IPR035892">
    <property type="entry name" value="C2_domain_sf"/>
</dbReference>
<dbReference type="WBParaSite" id="PSAMB.scaffold1328size32897.g12493.t1">
    <property type="protein sequence ID" value="PSAMB.scaffold1328size32897.g12493.t1"/>
    <property type="gene ID" value="PSAMB.scaffold1328size32897.g12493"/>
</dbReference>
<dbReference type="SMART" id="SM00239">
    <property type="entry name" value="C2"/>
    <property type="match status" value="2"/>
</dbReference>